<sequence length="79" mass="7980">MPASSRPRLPDPLAAAICSRSAGEYEMDGVGVLEGYWTTVPRRGSGLAEEGGVAAAGGVDEVHSSSRMMAGDGASELGN</sequence>
<organism evidence="1">
    <name type="scientific">Arundo donax</name>
    <name type="common">Giant reed</name>
    <name type="synonym">Donax arundinaceus</name>
    <dbReference type="NCBI Taxonomy" id="35708"/>
    <lineage>
        <taxon>Eukaryota</taxon>
        <taxon>Viridiplantae</taxon>
        <taxon>Streptophyta</taxon>
        <taxon>Embryophyta</taxon>
        <taxon>Tracheophyta</taxon>
        <taxon>Spermatophyta</taxon>
        <taxon>Magnoliopsida</taxon>
        <taxon>Liliopsida</taxon>
        <taxon>Poales</taxon>
        <taxon>Poaceae</taxon>
        <taxon>PACMAD clade</taxon>
        <taxon>Arundinoideae</taxon>
        <taxon>Arundineae</taxon>
        <taxon>Arundo</taxon>
    </lineage>
</organism>
<dbReference type="EMBL" id="GBRH01225411">
    <property type="protein sequence ID" value="JAD72484.1"/>
    <property type="molecule type" value="Transcribed_RNA"/>
</dbReference>
<reference evidence="1" key="2">
    <citation type="journal article" date="2015" name="Data Brief">
        <title>Shoot transcriptome of the giant reed, Arundo donax.</title>
        <authorList>
            <person name="Barrero R.A."/>
            <person name="Guerrero F.D."/>
            <person name="Moolhuijzen P."/>
            <person name="Goolsby J.A."/>
            <person name="Tidwell J."/>
            <person name="Bellgard S.E."/>
            <person name="Bellgard M.I."/>
        </authorList>
    </citation>
    <scope>NUCLEOTIDE SEQUENCE</scope>
    <source>
        <tissue evidence="1">Shoot tissue taken approximately 20 cm above the soil surface</tissue>
    </source>
</reference>
<dbReference type="AlphaFoldDB" id="A0A0A9C847"/>
<name>A0A0A9C847_ARUDO</name>
<proteinExistence type="predicted"/>
<accession>A0A0A9C847</accession>
<reference evidence="1" key="1">
    <citation type="submission" date="2014-09" db="EMBL/GenBank/DDBJ databases">
        <authorList>
            <person name="Magalhaes I.L.F."/>
            <person name="Oliveira U."/>
            <person name="Santos F.R."/>
            <person name="Vidigal T.H.D.A."/>
            <person name="Brescovit A.D."/>
            <person name="Santos A.J."/>
        </authorList>
    </citation>
    <scope>NUCLEOTIDE SEQUENCE</scope>
    <source>
        <tissue evidence="1">Shoot tissue taken approximately 20 cm above the soil surface</tissue>
    </source>
</reference>
<evidence type="ECO:0000313" key="1">
    <source>
        <dbReference type="EMBL" id="JAD72484.1"/>
    </source>
</evidence>
<protein>
    <submittedName>
        <fullName evidence="1">Uncharacterized protein</fullName>
    </submittedName>
</protein>